<reference evidence="2 3" key="1">
    <citation type="submission" date="2023-02" db="EMBL/GenBank/DDBJ databases">
        <title>Pseudomonas chrutzelriedensis sp. nov., a potently antifungal strain isolated from moss.</title>
        <authorList>
            <person name="Schnyder A."/>
            <person name="Kalawong R."/>
            <person name="Eberl L."/>
            <person name="Agnoli K."/>
        </authorList>
    </citation>
    <scope>NUCLEOTIDE SEQUENCE [LARGE SCALE GENOMIC DNA]</scope>
    <source>
        <strain evidence="2 3">681</strain>
    </source>
</reference>
<sequence>MKRLYGIIVLLGLISVTTTVKANQCRIDGGAWLEVNTGDGVDFQVRVTVRADTDTTRILLEGARLECRFTPEGSTPNPAQDYWATGTTFGPAWTAGAKFSHLGSGLRINGTFYNAPVPGGIRIATMPNNAAAVPVNVTPYILLRNNPVTPIDIRTGDILGTLRLDQTNNYDPTWRTLRLVYTAANNFTISPSTCTINNNNLIVIDFNEVHQRAIGTDPLTSTVRMNQRLNYSCPGPGSVTSPITITYQGTPSSFSTSLLTMSNPDVGTALVRGGAAVRVNGSFQSQITNNSGGDDVMFSLVRRAGSLPAAGPINGSGVLVMGVP</sequence>
<dbReference type="EMBL" id="JARBWL010000001">
    <property type="protein sequence ID" value="MDI2591103.1"/>
    <property type="molecule type" value="Genomic_DNA"/>
</dbReference>
<name>A0ABT6QJT8_9PSED</name>
<dbReference type="InterPro" id="IPR036937">
    <property type="entry name" value="Adhesion_dom_fimbrial_sf"/>
</dbReference>
<dbReference type="SUPFAM" id="SSF49401">
    <property type="entry name" value="Bacterial adhesins"/>
    <property type="match status" value="1"/>
</dbReference>
<dbReference type="RefSeq" id="WP_259495294.1">
    <property type="nucleotide sequence ID" value="NZ_JARBWL010000001.1"/>
</dbReference>
<comment type="caution">
    <text evidence="2">The sequence shown here is derived from an EMBL/GenBank/DDBJ whole genome shotgun (WGS) entry which is preliminary data.</text>
</comment>
<protein>
    <submittedName>
        <fullName evidence="2">Fimbrial protein</fullName>
    </submittedName>
</protein>
<evidence type="ECO:0000313" key="2">
    <source>
        <dbReference type="EMBL" id="MDI2591103.1"/>
    </source>
</evidence>
<evidence type="ECO:0000259" key="1">
    <source>
        <dbReference type="Pfam" id="PF00419"/>
    </source>
</evidence>
<dbReference type="Gene3D" id="2.60.40.1090">
    <property type="entry name" value="Fimbrial-type adhesion domain"/>
    <property type="match status" value="2"/>
</dbReference>
<evidence type="ECO:0000313" key="3">
    <source>
        <dbReference type="Proteomes" id="UP001159100"/>
    </source>
</evidence>
<dbReference type="Pfam" id="PF00419">
    <property type="entry name" value="Fimbrial"/>
    <property type="match status" value="1"/>
</dbReference>
<accession>A0ABT6QJT8</accession>
<feature type="domain" description="Fimbrial-type adhesion" evidence="1">
    <location>
        <begin position="188"/>
        <end position="316"/>
    </location>
</feature>
<organism evidence="2 3">
    <name type="scientific">Pseudomonas fungipugnans</name>
    <dbReference type="NCBI Taxonomy" id="3024217"/>
    <lineage>
        <taxon>Bacteria</taxon>
        <taxon>Pseudomonadati</taxon>
        <taxon>Pseudomonadota</taxon>
        <taxon>Gammaproteobacteria</taxon>
        <taxon>Pseudomonadales</taxon>
        <taxon>Pseudomonadaceae</taxon>
        <taxon>Pseudomonas</taxon>
    </lineage>
</organism>
<proteinExistence type="predicted"/>
<keyword evidence="3" id="KW-1185">Reference proteome</keyword>
<dbReference type="Proteomes" id="UP001159100">
    <property type="component" value="Unassembled WGS sequence"/>
</dbReference>
<dbReference type="InterPro" id="IPR008966">
    <property type="entry name" value="Adhesion_dom_sf"/>
</dbReference>
<gene>
    <name evidence="2" type="ORF">POF45_06600</name>
</gene>
<dbReference type="InterPro" id="IPR000259">
    <property type="entry name" value="Adhesion_dom_fimbrial"/>
</dbReference>